<dbReference type="AlphaFoldDB" id="A0A0A9XEA2"/>
<reference evidence="5" key="2">
    <citation type="submission" date="2014-07" db="EMBL/GenBank/DDBJ databases">
        <authorList>
            <person name="Hull J."/>
        </authorList>
    </citation>
    <scope>NUCLEOTIDE SEQUENCE</scope>
</reference>
<protein>
    <submittedName>
        <fullName evidence="13">Protein C19orf12</fullName>
    </submittedName>
</protein>
<evidence type="ECO:0000313" key="13">
    <source>
        <dbReference type="EMBL" id="JAQ00539.1"/>
    </source>
</evidence>
<accession>A0A0A9XEA2</accession>
<dbReference type="InterPro" id="IPR033369">
    <property type="entry name" value="C19orf12"/>
</dbReference>
<evidence type="ECO:0000313" key="12">
    <source>
        <dbReference type="EMBL" id="JAG20503.1"/>
    </source>
</evidence>
<comment type="similarity">
    <text evidence="1">Belongs to the C19orf12 family.</text>
</comment>
<organism evidence="5">
    <name type="scientific">Lygus hesperus</name>
    <name type="common">Western plant bug</name>
    <dbReference type="NCBI Taxonomy" id="30085"/>
    <lineage>
        <taxon>Eukaryota</taxon>
        <taxon>Metazoa</taxon>
        <taxon>Ecdysozoa</taxon>
        <taxon>Arthropoda</taxon>
        <taxon>Hexapoda</taxon>
        <taxon>Insecta</taxon>
        <taxon>Pterygota</taxon>
        <taxon>Neoptera</taxon>
        <taxon>Paraneoptera</taxon>
        <taxon>Hemiptera</taxon>
        <taxon>Heteroptera</taxon>
        <taxon>Panheteroptera</taxon>
        <taxon>Cimicomorpha</taxon>
        <taxon>Miridae</taxon>
        <taxon>Mirini</taxon>
        <taxon>Lygus</taxon>
    </lineage>
</organism>
<evidence type="ECO:0000256" key="2">
    <source>
        <dbReference type="SAM" id="Phobius"/>
    </source>
</evidence>
<evidence type="ECO:0000313" key="5">
    <source>
        <dbReference type="EMBL" id="JAG17093.1"/>
    </source>
</evidence>
<name>A0A0A9XEA2_LYGHE</name>
<evidence type="ECO:0000313" key="8">
    <source>
        <dbReference type="EMBL" id="JAG20497.1"/>
    </source>
</evidence>
<dbReference type="EMBL" id="GBHO01026513">
    <property type="protein sequence ID" value="JAG17091.1"/>
    <property type="molecule type" value="Transcribed_RNA"/>
</dbReference>
<evidence type="ECO:0000313" key="3">
    <source>
        <dbReference type="EMBL" id="JAG17091.1"/>
    </source>
</evidence>
<dbReference type="PANTHER" id="PTHR31493">
    <property type="entry name" value="NAZO FAMILY MEMBER"/>
    <property type="match status" value="1"/>
</dbReference>
<feature type="transmembrane region" description="Helical" evidence="2">
    <location>
        <begin position="44"/>
        <end position="65"/>
    </location>
</feature>
<dbReference type="Pfam" id="PF20721">
    <property type="entry name" value="C19orf12"/>
    <property type="match status" value="1"/>
</dbReference>
<evidence type="ECO:0000313" key="9">
    <source>
        <dbReference type="EMBL" id="JAG20498.1"/>
    </source>
</evidence>
<gene>
    <name evidence="13" type="primary">CS012</name>
    <name evidence="12" type="ORF">CM83_61552</name>
    <name evidence="10" type="ORF">CM83_61553</name>
    <name evidence="11" type="ORF">CM83_61554</name>
    <name evidence="8" type="ORF">CM83_61555</name>
    <name evidence="9" type="ORF">CM83_61556</name>
    <name evidence="6" type="ORF">CM83_61557</name>
    <name evidence="7" type="ORF">CM83_61558</name>
    <name evidence="4" type="ORF">CM83_61559</name>
    <name evidence="5" type="ORF">CM83_61560</name>
    <name evidence="3" type="ORF">CM83_61561</name>
    <name evidence="13" type="ORF">g.82723</name>
</gene>
<dbReference type="EMBL" id="GBHO01023109">
    <property type="protein sequence ID" value="JAG20495.1"/>
    <property type="molecule type" value="Transcribed_RNA"/>
</dbReference>
<evidence type="ECO:0000313" key="6">
    <source>
        <dbReference type="EMBL" id="JAG20495.1"/>
    </source>
</evidence>
<dbReference type="PANTHER" id="PTHR31493:SF1">
    <property type="entry name" value="PROTEIN C19ORF12"/>
    <property type="match status" value="1"/>
</dbReference>
<dbReference type="EMBL" id="GBHO01023107">
    <property type="protein sequence ID" value="JAG20497.1"/>
    <property type="molecule type" value="Transcribed_RNA"/>
</dbReference>
<evidence type="ECO:0000313" key="10">
    <source>
        <dbReference type="EMBL" id="JAG20499.1"/>
    </source>
</evidence>
<proteinExistence type="inferred from homology"/>
<dbReference type="EMBL" id="GBHO01026512">
    <property type="protein sequence ID" value="JAG17092.1"/>
    <property type="molecule type" value="Transcribed_RNA"/>
</dbReference>
<evidence type="ECO:0000256" key="1">
    <source>
        <dbReference type="ARBA" id="ARBA00029457"/>
    </source>
</evidence>
<keyword evidence="2" id="KW-1133">Transmembrane helix</keyword>
<reference evidence="5" key="1">
    <citation type="journal article" date="2014" name="PLoS ONE">
        <title>Transcriptome-Based Identification of ABC Transporters in the Western Tarnished Plant Bug Lygus hesperus.</title>
        <authorList>
            <person name="Hull J.J."/>
            <person name="Chaney K."/>
            <person name="Geib S.M."/>
            <person name="Fabrick J.A."/>
            <person name="Brent C.S."/>
            <person name="Walsh D."/>
            <person name="Lavine L.C."/>
        </authorList>
    </citation>
    <scope>NUCLEOTIDE SEQUENCE</scope>
</reference>
<evidence type="ECO:0000313" key="4">
    <source>
        <dbReference type="EMBL" id="JAG17092.1"/>
    </source>
</evidence>
<dbReference type="EMBL" id="GDHC01018090">
    <property type="protein sequence ID" value="JAQ00539.1"/>
    <property type="molecule type" value="Transcribed_RNA"/>
</dbReference>
<dbReference type="EMBL" id="GBHO01026511">
    <property type="protein sequence ID" value="JAG17093.1"/>
    <property type="molecule type" value="Transcribed_RNA"/>
</dbReference>
<evidence type="ECO:0000313" key="11">
    <source>
        <dbReference type="EMBL" id="JAG20500.1"/>
    </source>
</evidence>
<sequence length="140" mass="15274">MPIDSTELIEAAEIVARERNMKVALKYTTAASAFTGFTTMGGGILAGPIGLAFGAIFGGLTSAFYTHNKFKSVVEIIREDLTPEQRKMLVAHLEKAVRDVGITDVIQITTLLMTNEGLTLAIFSALQNFLTKDLNHQLRM</sequence>
<keyword evidence="2" id="KW-0812">Transmembrane</keyword>
<evidence type="ECO:0000313" key="7">
    <source>
        <dbReference type="EMBL" id="JAG20496.1"/>
    </source>
</evidence>
<dbReference type="EMBL" id="GBHO01023108">
    <property type="protein sequence ID" value="JAG20496.1"/>
    <property type="molecule type" value="Transcribed_RNA"/>
</dbReference>
<dbReference type="EMBL" id="GBHO01023104">
    <property type="protein sequence ID" value="JAG20500.1"/>
    <property type="molecule type" value="Transcribed_RNA"/>
</dbReference>
<dbReference type="EMBL" id="GBHO01023101">
    <property type="protein sequence ID" value="JAG20503.1"/>
    <property type="molecule type" value="Transcribed_RNA"/>
</dbReference>
<dbReference type="EMBL" id="GBHO01023105">
    <property type="protein sequence ID" value="JAG20499.1"/>
    <property type="molecule type" value="Transcribed_RNA"/>
</dbReference>
<dbReference type="EMBL" id="GBHO01023106">
    <property type="protein sequence ID" value="JAG20498.1"/>
    <property type="molecule type" value="Transcribed_RNA"/>
</dbReference>
<reference evidence="13" key="3">
    <citation type="journal article" date="2016" name="Gigascience">
        <title>De novo construction of an expanded transcriptome assembly for the western tarnished plant bug, Lygus hesperus.</title>
        <authorList>
            <person name="Tassone E.E."/>
            <person name="Geib S.M."/>
            <person name="Hall B."/>
            <person name="Fabrick J.A."/>
            <person name="Brent C.S."/>
            <person name="Hull J.J."/>
        </authorList>
    </citation>
    <scope>NUCLEOTIDE SEQUENCE</scope>
</reference>
<keyword evidence="2" id="KW-0472">Membrane</keyword>